<organism evidence="2 3">
    <name type="scientific">Halobium palmae</name>
    <dbReference type="NCBI Taxonomy" id="1776492"/>
    <lineage>
        <taxon>Archaea</taxon>
        <taxon>Methanobacteriati</taxon>
        <taxon>Methanobacteriota</taxon>
        <taxon>Stenosarchaea group</taxon>
        <taxon>Halobacteria</taxon>
        <taxon>Halobacteriales</taxon>
        <taxon>Haloferacaceae</taxon>
        <taxon>Halobium</taxon>
    </lineage>
</organism>
<evidence type="ECO:0000313" key="2">
    <source>
        <dbReference type="EMBL" id="MFC6723111.1"/>
    </source>
</evidence>
<dbReference type="InterPro" id="IPR043504">
    <property type="entry name" value="Peptidase_S1_PA_chymotrypsin"/>
</dbReference>
<proteinExistence type="predicted"/>
<name>A0ABD5RUR9_9EURY</name>
<evidence type="ECO:0000313" key="3">
    <source>
        <dbReference type="Proteomes" id="UP001596328"/>
    </source>
</evidence>
<comment type="caution">
    <text evidence="2">The sequence shown here is derived from an EMBL/GenBank/DDBJ whole genome shotgun (WGS) entry which is preliminary data.</text>
</comment>
<dbReference type="Proteomes" id="UP001596328">
    <property type="component" value="Unassembled WGS sequence"/>
</dbReference>
<gene>
    <name evidence="2" type="ORF">ACFQE1_01630</name>
</gene>
<evidence type="ECO:0008006" key="4">
    <source>
        <dbReference type="Google" id="ProtNLM"/>
    </source>
</evidence>
<feature type="compositionally biased region" description="Polar residues" evidence="1">
    <location>
        <begin position="189"/>
        <end position="199"/>
    </location>
</feature>
<reference evidence="2 3" key="1">
    <citation type="journal article" date="2019" name="Int. J. Syst. Evol. Microbiol.">
        <title>The Global Catalogue of Microorganisms (GCM) 10K type strain sequencing project: providing services to taxonomists for standard genome sequencing and annotation.</title>
        <authorList>
            <consortium name="The Broad Institute Genomics Platform"/>
            <consortium name="The Broad Institute Genome Sequencing Center for Infectious Disease"/>
            <person name="Wu L."/>
            <person name="Ma J."/>
        </authorList>
    </citation>
    <scope>NUCLEOTIDE SEQUENCE [LARGE SCALE GENOMIC DNA]</scope>
    <source>
        <strain evidence="2 3">NBRC 111368</strain>
    </source>
</reference>
<keyword evidence="3" id="KW-1185">Reference proteome</keyword>
<dbReference type="Gene3D" id="2.40.10.10">
    <property type="entry name" value="Trypsin-like serine proteases"/>
    <property type="match status" value="2"/>
</dbReference>
<sequence>MEDHNRVTDTRRGVLKKMGAGAFLPLGGFASQSEEMVKLPELRNNEGVVKWIEVPKAWADHKRQAEKVSNELQKEYAGAEGVVEVGLVAASERYGGKRGLEVEVGVDSDVITAEITDHTNGIPVQTVQRKQATVDLCYNHSYDDLPGGVQIGNQASGTVSVGTTAWKVEHSGEMMMLTARHVIPSTQDVYGDQSGSSLQKVGEVDSRDSDTDMAAVESSRSIPNQIQGDGSTYDIGGWVTESGISNRVTSPIDGYRKMGSTTGETTGGLGKYHIGANYDSDVDPSYDGHGVRGSADAASGDSGGPAFSLHNGDAYVISLVTQGDPKAGQRNSNSNCRNINPYKKSIGTAAYRLNNNGYQAQGSSHS</sequence>
<dbReference type="AlphaFoldDB" id="A0ABD5RUR9"/>
<evidence type="ECO:0000256" key="1">
    <source>
        <dbReference type="SAM" id="MobiDB-lite"/>
    </source>
</evidence>
<dbReference type="SUPFAM" id="SSF50494">
    <property type="entry name" value="Trypsin-like serine proteases"/>
    <property type="match status" value="1"/>
</dbReference>
<feature type="region of interest" description="Disordered" evidence="1">
    <location>
        <begin position="189"/>
        <end position="208"/>
    </location>
</feature>
<accession>A0ABD5RUR9</accession>
<protein>
    <recommendedName>
        <fullName evidence="4">Peptidase S1 domain-containing protein</fullName>
    </recommendedName>
</protein>
<dbReference type="InterPro" id="IPR009003">
    <property type="entry name" value="Peptidase_S1_PA"/>
</dbReference>
<dbReference type="EMBL" id="JBHSWU010000004">
    <property type="protein sequence ID" value="MFC6723111.1"/>
    <property type="molecule type" value="Genomic_DNA"/>
</dbReference>